<protein>
    <submittedName>
        <fullName evidence="1">Uncharacterized protein</fullName>
    </submittedName>
</protein>
<reference evidence="1 2" key="1">
    <citation type="journal article" date="2016" name="Mol. Biol. Evol.">
        <title>Comparative Genomics of Early-Diverging Mushroom-Forming Fungi Provides Insights into the Origins of Lignocellulose Decay Capabilities.</title>
        <authorList>
            <person name="Nagy L.G."/>
            <person name="Riley R."/>
            <person name="Tritt A."/>
            <person name="Adam C."/>
            <person name="Daum C."/>
            <person name="Floudas D."/>
            <person name="Sun H."/>
            <person name="Yadav J.S."/>
            <person name="Pangilinan J."/>
            <person name="Larsson K.H."/>
            <person name="Matsuura K."/>
            <person name="Barry K."/>
            <person name="Labutti K."/>
            <person name="Kuo R."/>
            <person name="Ohm R.A."/>
            <person name="Bhattacharya S.S."/>
            <person name="Shirouzu T."/>
            <person name="Yoshinaga Y."/>
            <person name="Martin F.M."/>
            <person name="Grigoriev I.V."/>
            <person name="Hibbett D.S."/>
        </authorList>
    </citation>
    <scope>NUCLEOTIDE SEQUENCE [LARGE SCALE GENOMIC DNA]</scope>
    <source>
        <strain evidence="1 2">CBS 109695</strain>
    </source>
</reference>
<dbReference type="AlphaFoldDB" id="A0A166SF13"/>
<evidence type="ECO:0000313" key="2">
    <source>
        <dbReference type="Proteomes" id="UP000076532"/>
    </source>
</evidence>
<keyword evidence="2" id="KW-1185">Reference proteome</keyword>
<evidence type="ECO:0000313" key="1">
    <source>
        <dbReference type="EMBL" id="KZP29370.1"/>
    </source>
</evidence>
<dbReference type="Proteomes" id="UP000076532">
    <property type="component" value="Unassembled WGS sequence"/>
</dbReference>
<dbReference type="EMBL" id="KV417499">
    <property type="protein sequence ID" value="KZP29370.1"/>
    <property type="molecule type" value="Genomic_DNA"/>
</dbReference>
<organism evidence="1 2">
    <name type="scientific">Athelia psychrophila</name>
    <dbReference type="NCBI Taxonomy" id="1759441"/>
    <lineage>
        <taxon>Eukaryota</taxon>
        <taxon>Fungi</taxon>
        <taxon>Dikarya</taxon>
        <taxon>Basidiomycota</taxon>
        <taxon>Agaricomycotina</taxon>
        <taxon>Agaricomycetes</taxon>
        <taxon>Agaricomycetidae</taxon>
        <taxon>Atheliales</taxon>
        <taxon>Atheliaceae</taxon>
        <taxon>Athelia</taxon>
    </lineage>
</organism>
<proteinExistence type="predicted"/>
<name>A0A166SF13_9AGAM</name>
<sequence>MHPPRVQRPPRLYILSSGSSPLTTLASDFDCPYFLSAKDFCREVPDAAAASALDDVELAPEEVDGATELELDGAAELELTVAAVVLPTLLMTVEEAEDNDRSKESEN</sequence>
<gene>
    <name evidence="1" type="ORF">FIBSPDRAFT_1039020</name>
</gene>
<accession>A0A166SF13</accession>